<evidence type="ECO:0000256" key="1">
    <source>
        <dbReference type="SAM" id="MobiDB-lite"/>
    </source>
</evidence>
<proteinExistence type="predicted"/>
<sequence length="63" mass="6963">MPEEIEPWTDGVVLGQQARQVRRQDDPAISPHRGATGKSSPITQPHLTNAHCICVRLLISPRP</sequence>
<name>A0AA40EJJ0_9PEZI</name>
<dbReference type="Proteomes" id="UP001172155">
    <property type="component" value="Unassembled WGS sequence"/>
</dbReference>
<dbReference type="AlphaFoldDB" id="A0AA40EJJ0"/>
<feature type="region of interest" description="Disordered" evidence="1">
    <location>
        <begin position="1"/>
        <end position="45"/>
    </location>
</feature>
<organism evidence="2 3">
    <name type="scientific">Schizothecium vesticola</name>
    <dbReference type="NCBI Taxonomy" id="314040"/>
    <lineage>
        <taxon>Eukaryota</taxon>
        <taxon>Fungi</taxon>
        <taxon>Dikarya</taxon>
        <taxon>Ascomycota</taxon>
        <taxon>Pezizomycotina</taxon>
        <taxon>Sordariomycetes</taxon>
        <taxon>Sordariomycetidae</taxon>
        <taxon>Sordariales</taxon>
        <taxon>Schizotheciaceae</taxon>
        <taxon>Schizothecium</taxon>
    </lineage>
</organism>
<comment type="caution">
    <text evidence="2">The sequence shown here is derived from an EMBL/GenBank/DDBJ whole genome shotgun (WGS) entry which is preliminary data.</text>
</comment>
<evidence type="ECO:0000313" key="3">
    <source>
        <dbReference type="Proteomes" id="UP001172155"/>
    </source>
</evidence>
<reference evidence="2" key="1">
    <citation type="submission" date="2023-06" db="EMBL/GenBank/DDBJ databases">
        <title>Genome-scale phylogeny and comparative genomics of the fungal order Sordariales.</title>
        <authorList>
            <consortium name="Lawrence Berkeley National Laboratory"/>
            <person name="Hensen N."/>
            <person name="Bonometti L."/>
            <person name="Westerberg I."/>
            <person name="Brannstrom I.O."/>
            <person name="Guillou S."/>
            <person name="Cros-Aarteil S."/>
            <person name="Calhoun S."/>
            <person name="Haridas S."/>
            <person name="Kuo A."/>
            <person name="Mondo S."/>
            <person name="Pangilinan J."/>
            <person name="Riley R."/>
            <person name="LaButti K."/>
            <person name="Andreopoulos B."/>
            <person name="Lipzen A."/>
            <person name="Chen C."/>
            <person name="Yanf M."/>
            <person name="Daum C."/>
            <person name="Ng V."/>
            <person name="Clum A."/>
            <person name="Steindorff A."/>
            <person name="Ohm R."/>
            <person name="Martin F."/>
            <person name="Silar P."/>
            <person name="Natvig D."/>
            <person name="Lalanne C."/>
            <person name="Gautier V."/>
            <person name="Ament-velasquez S.L."/>
            <person name="Kruys A."/>
            <person name="Hutchinson M.I."/>
            <person name="Powell A.J."/>
            <person name="Barry K."/>
            <person name="Miller A.N."/>
            <person name="Grigoriev I.V."/>
            <person name="Debuchy R."/>
            <person name="Gladieux P."/>
            <person name="Thoren M.H."/>
            <person name="Johannesson H."/>
        </authorList>
    </citation>
    <scope>NUCLEOTIDE SEQUENCE</scope>
    <source>
        <strain evidence="2">SMH3187-1</strain>
    </source>
</reference>
<gene>
    <name evidence="2" type="ORF">B0T18DRAFT_210523</name>
</gene>
<keyword evidence="3" id="KW-1185">Reference proteome</keyword>
<dbReference type="EMBL" id="JAUKUD010000006">
    <property type="protein sequence ID" value="KAK0740514.1"/>
    <property type="molecule type" value="Genomic_DNA"/>
</dbReference>
<protein>
    <submittedName>
        <fullName evidence="2">Uncharacterized protein</fullName>
    </submittedName>
</protein>
<evidence type="ECO:0000313" key="2">
    <source>
        <dbReference type="EMBL" id="KAK0740514.1"/>
    </source>
</evidence>
<accession>A0AA40EJJ0</accession>